<sequence length="548" mass="58967">MRKKRFIQRGLTAAVAAGSALAVSVLPMTTASAATWQSSAPYGKTTMGGFILNNNEWNGGGGQQTIWANSATNWGVTSTQPAGTAVRTYPEEQKFFHQPLSQFSTVSSSFAESGPSTGDWEAAYDIWVNAAPITAGTTEVMIWVDNHGQRPAGQVVGTASIGGQTWQVWNRPSTGGKHAVVSFVLNSLTGANETSGSVDILATLKWMQSHSLLNATPKLDQIDWGWEVCSTNGTPQKFTTTNYTLNTGGGSATTTPPATTPPSSTPPASTPPATTPPATQPAPKPAPPTTKPAPAKKPVHHKKAVHHKKKAVHHKKVVHRKANPLQPATAASSGMWQSSSRFGQTKRGGFILDNNEWHGGAGPQTIWVRSDKSWGVTSTQPRGTAVLTYPEEQKFFHQPLSRYHTVSSSFRQSGPNAGDWEAAYDIWMNAGPITPRTTEVMIWVDNHGQRPAGHVVGTAVIAGQRWQVWNRPSTGGKHAVVSFVLGGLNGAHEKAGTVNILATLTYMESHRLLNRTPKLDQIDWGWEICSTNGTPMHWTTSNYSLNIH</sequence>
<dbReference type="SUPFAM" id="SSF49899">
    <property type="entry name" value="Concanavalin A-like lectins/glucanases"/>
    <property type="match status" value="2"/>
</dbReference>
<evidence type="ECO:0000256" key="2">
    <source>
        <dbReference type="RuleBase" id="RU361163"/>
    </source>
</evidence>
<evidence type="ECO:0008006" key="7">
    <source>
        <dbReference type="Google" id="ProtNLM"/>
    </source>
</evidence>
<dbReference type="Proteomes" id="UP000437736">
    <property type="component" value="Unassembled WGS sequence"/>
</dbReference>
<dbReference type="InterPro" id="IPR013319">
    <property type="entry name" value="GH11/12"/>
</dbReference>
<protein>
    <recommendedName>
        <fullName evidence="7">Glycosyl hydrolase family 12</fullName>
    </recommendedName>
</protein>
<dbReference type="PANTHER" id="PTHR34002">
    <property type="entry name" value="BLR1656 PROTEIN"/>
    <property type="match status" value="1"/>
</dbReference>
<keyword evidence="2" id="KW-0326">Glycosidase</keyword>
<feature type="compositionally biased region" description="Basic residues" evidence="3">
    <location>
        <begin position="297"/>
        <end position="318"/>
    </location>
</feature>
<keyword evidence="2" id="KW-0624">Polysaccharide degradation</keyword>
<keyword evidence="2" id="KW-0378">Hydrolase</keyword>
<proteinExistence type="inferred from homology"/>
<organism evidence="5 6">
    <name type="scientific">Acidiferrimicrobium australe</name>
    <dbReference type="NCBI Taxonomy" id="2664430"/>
    <lineage>
        <taxon>Bacteria</taxon>
        <taxon>Bacillati</taxon>
        <taxon>Actinomycetota</taxon>
        <taxon>Acidimicrobiia</taxon>
        <taxon>Acidimicrobiales</taxon>
        <taxon>Acidimicrobiaceae</taxon>
        <taxon>Acidiferrimicrobium</taxon>
    </lineage>
</organism>
<dbReference type="Pfam" id="PF01670">
    <property type="entry name" value="Glyco_hydro_12"/>
    <property type="match status" value="2"/>
</dbReference>
<dbReference type="InterPro" id="IPR013320">
    <property type="entry name" value="ConA-like_dom_sf"/>
</dbReference>
<dbReference type="PANTHER" id="PTHR34002:SF9">
    <property type="entry name" value="XYLOGLUCAN-SPECIFIC ENDO-BETA-1,4-GLUCANASE A"/>
    <property type="match status" value="1"/>
</dbReference>
<dbReference type="Gene3D" id="2.60.120.180">
    <property type="match status" value="2"/>
</dbReference>
<evidence type="ECO:0000256" key="1">
    <source>
        <dbReference type="ARBA" id="ARBA00005519"/>
    </source>
</evidence>
<gene>
    <name evidence="5" type="ORF">GHK86_02090</name>
</gene>
<feature type="region of interest" description="Disordered" evidence="3">
    <location>
        <begin position="233"/>
        <end position="318"/>
    </location>
</feature>
<evidence type="ECO:0000256" key="3">
    <source>
        <dbReference type="SAM" id="MobiDB-lite"/>
    </source>
</evidence>
<name>A0ABW9QPU0_9ACTN</name>
<accession>A0ABW9QPU0</accession>
<keyword evidence="4" id="KW-0732">Signal</keyword>
<keyword evidence="2" id="KW-0119">Carbohydrate metabolism</keyword>
<comment type="caution">
    <text evidence="5">The sequence shown here is derived from an EMBL/GenBank/DDBJ whole genome shotgun (WGS) entry which is preliminary data.</text>
</comment>
<evidence type="ECO:0000256" key="4">
    <source>
        <dbReference type="SAM" id="SignalP"/>
    </source>
</evidence>
<evidence type="ECO:0000313" key="5">
    <source>
        <dbReference type="EMBL" id="MST31520.1"/>
    </source>
</evidence>
<evidence type="ECO:0000313" key="6">
    <source>
        <dbReference type="Proteomes" id="UP000437736"/>
    </source>
</evidence>
<reference evidence="5 6" key="1">
    <citation type="submission" date="2019-11" db="EMBL/GenBank/DDBJ databases">
        <title>Acidiferrimicrobium australis gen. nov., sp. nov., an acidophilic and obligately heterotrophic, member of the Actinobacteria that catalyses dissimilatory oxido- reduction of iron isolated from metal-rich acidic water in Chile.</title>
        <authorList>
            <person name="Gonzalez D."/>
            <person name="Huber K."/>
            <person name="Hedrich S."/>
            <person name="Rojas-Villalobos C."/>
            <person name="Quatrini R."/>
            <person name="Dinamarca M.A."/>
            <person name="Schwarz A."/>
            <person name="Canales C."/>
            <person name="Nancucheo I."/>
        </authorList>
    </citation>
    <scope>NUCLEOTIDE SEQUENCE [LARGE SCALE GENOMIC DNA]</scope>
    <source>
        <strain evidence="5 6">USS-CCA1</strain>
    </source>
</reference>
<feature type="chain" id="PRO_5046403000" description="Glycosyl hydrolase family 12" evidence="4">
    <location>
        <begin position="34"/>
        <end position="548"/>
    </location>
</feature>
<feature type="compositionally biased region" description="Pro residues" evidence="3">
    <location>
        <begin position="258"/>
        <end position="291"/>
    </location>
</feature>
<keyword evidence="6" id="KW-1185">Reference proteome</keyword>
<comment type="similarity">
    <text evidence="1 2">Belongs to the glycosyl hydrolase 12 (cellulase H) family.</text>
</comment>
<dbReference type="EMBL" id="WJHE01000088">
    <property type="protein sequence ID" value="MST31520.1"/>
    <property type="molecule type" value="Genomic_DNA"/>
</dbReference>
<feature type="signal peptide" evidence="4">
    <location>
        <begin position="1"/>
        <end position="33"/>
    </location>
</feature>
<dbReference type="InterPro" id="IPR002594">
    <property type="entry name" value="GH12"/>
</dbReference>
<feature type="compositionally biased region" description="Low complexity" evidence="3">
    <location>
        <begin position="239"/>
        <end position="257"/>
    </location>
</feature>